<evidence type="ECO:0000256" key="2">
    <source>
        <dbReference type="ARBA" id="ARBA00022448"/>
    </source>
</evidence>
<reference evidence="9 10" key="1">
    <citation type="submission" date="2024-09" db="EMBL/GenBank/DDBJ databases">
        <authorList>
            <person name="Sun Q."/>
            <person name="Mori K."/>
        </authorList>
    </citation>
    <scope>NUCLEOTIDE SEQUENCE [LARGE SCALE GENOMIC DNA]</scope>
    <source>
        <strain evidence="9 10">JCM 1334</strain>
    </source>
</reference>
<evidence type="ECO:0000256" key="4">
    <source>
        <dbReference type="ARBA" id="ARBA00022692"/>
    </source>
</evidence>
<organism evidence="9 10">
    <name type="scientific">Arthrobacter ramosus</name>
    <dbReference type="NCBI Taxonomy" id="1672"/>
    <lineage>
        <taxon>Bacteria</taxon>
        <taxon>Bacillati</taxon>
        <taxon>Actinomycetota</taxon>
        <taxon>Actinomycetes</taxon>
        <taxon>Micrococcales</taxon>
        <taxon>Micrococcaceae</taxon>
        <taxon>Arthrobacter</taxon>
    </lineage>
</organism>
<dbReference type="Proteomes" id="UP001589702">
    <property type="component" value="Unassembled WGS sequence"/>
</dbReference>
<evidence type="ECO:0000256" key="3">
    <source>
        <dbReference type="ARBA" id="ARBA00022475"/>
    </source>
</evidence>
<dbReference type="PANTHER" id="PTHR32243:SF18">
    <property type="entry name" value="INNER MEMBRANE ABC TRANSPORTER PERMEASE PROTEIN YCJP"/>
    <property type="match status" value="1"/>
</dbReference>
<dbReference type="Pfam" id="PF00528">
    <property type="entry name" value="BPD_transp_1"/>
    <property type="match status" value="1"/>
</dbReference>
<dbReference type="InterPro" id="IPR000515">
    <property type="entry name" value="MetI-like"/>
</dbReference>
<evidence type="ECO:0000313" key="9">
    <source>
        <dbReference type="EMBL" id="MFB9820225.1"/>
    </source>
</evidence>
<dbReference type="InterPro" id="IPR035906">
    <property type="entry name" value="MetI-like_sf"/>
</dbReference>
<name>A0ABV5Y1C5_ARTRM</name>
<comment type="subcellular location">
    <subcellularLocation>
        <location evidence="1 7">Cell membrane</location>
        <topology evidence="1 7">Multi-pass membrane protein</topology>
    </subcellularLocation>
</comment>
<evidence type="ECO:0000256" key="5">
    <source>
        <dbReference type="ARBA" id="ARBA00022989"/>
    </source>
</evidence>
<evidence type="ECO:0000256" key="7">
    <source>
        <dbReference type="RuleBase" id="RU363032"/>
    </source>
</evidence>
<dbReference type="CDD" id="cd06261">
    <property type="entry name" value="TM_PBP2"/>
    <property type="match status" value="1"/>
</dbReference>
<dbReference type="InterPro" id="IPR050901">
    <property type="entry name" value="BP-dep_ABC_trans_perm"/>
</dbReference>
<keyword evidence="5 7" id="KW-1133">Transmembrane helix</keyword>
<feature type="transmembrane region" description="Helical" evidence="7">
    <location>
        <begin position="217"/>
        <end position="239"/>
    </location>
</feature>
<sequence>MSYPPVTLKRRKPNVWWRSVVIGLIALVINLPLVNALITSLKTDAAIGLSPFSFDGGLTLEHFTAILGGSGYNFLGFLANSAQISLGSVALIMVIAVPASYAIVRLGFGGSWLLQIITSLRLVPAMFFAIPFFLIFSSLGAYDTIVGLVLANAFINLPLALLIICGTLRELPVEIEEASTIDGAGPFRSLFSIVLPLLAPGLVAVGILVFVFSWSDYLFAVILSASNAVPVTVGAAFFVTSAGIAWGNLAAVTVVSVIIPLSFAFFAQRYLVRGLSAGAIK</sequence>
<feature type="transmembrane region" description="Helical" evidence="7">
    <location>
        <begin position="15"/>
        <end position="38"/>
    </location>
</feature>
<feature type="transmembrane region" description="Helical" evidence="7">
    <location>
        <begin position="84"/>
        <end position="108"/>
    </location>
</feature>
<comment type="caution">
    <text evidence="9">The sequence shown here is derived from an EMBL/GenBank/DDBJ whole genome shotgun (WGS) entry which is preliminary data.</text>
</comment>
<keyword evidence="2 7" id="KW-0813">Transport</keyword>
<keyword evidence="10" id="KW-1185">Reference proteome</keyword>
<comment type="similarity">
    <text evidence="7">Belongs to the binding-protein-dependent transport system permease family.</text>
</comment>
<evidence type="ECO:0000256" key="1">
    <source>
        <dbReference type="ARBA" id="ARBA00004651"/>
    </source>
</evidence>
<feature type="transmembrane region" description="Helical" evidence="7">
    <location>
        <begin position="145"/>
        <end position="168"/>
    </location>
</feature>
<keyword evidence="4 7" id="KW-0812">Transmembrane</keyword>
<dbReference type="RefSeq" id="WP_234750719.1">
    <property type="nucleotide sequence ID" value="NZ_BAAAWN010000001.1"/>
</dbReference>
<dbReference type="PANTHER" id="PTHR32243">
    <property type="entry name" value="MALTOSE TRANSPORT SYSTEM PERMEASE-RELATED"/>
    <property type="match status" value="1"/>
</dbReference>
<dbReference type="EMBL" id="JBHMBC010000018">
    <property type="protein sequence ID" value="MFB9820225.1"/>
    <property type="molecule type" value="Genomic_DNA"/>
</dbReference>
<keyword evidence="3" id="KW-1003">Cell membrane</keyword>
<feature type="transmembrane region" description="Helical" evidence="7">
    <location>
        <begin position="189"/>
        <end position="211"/>
    </location>
</feature>
<gene>
    <name evidence="9" type="ORF">ACFFP1_12040</name>
</gene>
<feature type="domain" description="ABC transmembrane type-1" evidence="8">
    <location>
        <begin position="78"/>
        <end position="267"/>
    </location>
</feature>
<evidence type="ECO:0000313" key="10">
    <source>
        <dbReference type="Proteomes" id="UP001589702"/>
    </source>
</evidence>
<dbReference type="PROSITE" id="PS50928">
    <property type="entry name" value="ABC_TM1"/>
    <property type="match status" value="1"/>
</dbReference>
<dbReference type="Gene3D" id="1.10.3720.10">
    <property type="entry name" value="MetI-like"/>
    <property type="match status" value="1"/>
</dbReference>
<feature type="transmembrane region" description="Helical" evidence="7">
    <location>
        <begin position="58"/>
        <end position="78"/>
    </location>
</feature>
<evidence type="ECO:0000256" key="6">
    <source>
        <dbReference type="ARBA" id="ARBA00023136"/>
    </source>
</evidence>
<feature type="transmembrane region" description="Helical" evidence="7">
    <location>
        <begin position="246"/>
        <end position="267"/>
    </location>
</feature>
<keyword evidence="6 7" id="KW-0472">Membrane</keyword>
<feature type="transmembrane region" description="Helical" evidence="7">
    <location>
        <begin position="120"/>
        <end position="139"/>
    </location>
</feature>
<accession>A0ABV5Y1C5</accession>
<dbReference type="SUPFAM" id="SSF161098">
    <property type="entry name" value="MetI-like"/>
    <property type="match status" value="1"/>
</dbReference>
<evidence type="ECO:0000259" key="8">
    <source>
        <dbReference type="PROSITE" id="PS50928"/>
    </source>
</evidence>
<protein>
    <submittedName>
        <fullName evidence="9">Carbohydrate ABC transporter permease</fullName>
    </submittedName>
</protein>
<proteinExistence type="inferred from homology"/>